<dbReference type="Proteomes" id="UP000822476">
    <property type="component" value="Unassembled WGS sequence"/>
</dbReference>
<gene>
    <name evidence="2" type="ORF">EG68_01959</name>
</gene>
<reference evidence="2" key="1">
    <citation type="submission" date="2019-07" db="EMBL/GenBank/DDBJ databases">
        <title>Annotation for the trematode Paragonimus miyazaki's.</title>
        <authorList>
            <person name="Choi Y.-J."/>
        </authorList>
    </citation>
    <scope>NUCLEOTIDE SEQUENCE</scope>
    <source>
        <strain evidence="2">Japan</strain>
    </source>
</reference>
<name>A0A8S9Z0W9_9TREM</name>
<evidence type="ECO:0000313" key="2">
    <source>
        <dbReference type="EMBL" id="KAF7261049.1"/>
    </source>
</evidence>
<sequence length="90" mass="10209">MPNKSLFSKSVVGVYHSEVEKLKQRAICILIRKPLRSDHTLHCLGPETLTYQRRLFCCSKIFVSSLLSSEPNHKPVRSPSAHSKVSFLSK</sequence>
<dbReference type="AlphaFoldDB" id="A0A8S9Z0W9"/>
<evidence type="ECO:0000256" key="1">
    <source>
        <dbReference type="SAM" id="MobiDB-lite"/>
    </source>
</evidence>
<feature type="compositionally biased region" description="Polar residues" evidence="1">
    <location>
        <begin position="80"/>
        <end position="90"/>
    </location>
</feature>
<keyword evidence="3" id="KW-1185">Reference proteome</keyword>
<protein>
    <submittedName>
        <fullName evidence="2">Uncharacterized protein</fullName>
    </submittedName>
</protein>
<organism evidence="2 3">
    <name type="scientific">Paragonimus skrjabini miyazakii</name>
    <dbReference type="NCBI Taxonomy" id="59628"/>
    <lineage>
        <taxon>Eukaryota</taxon>
        <taxon>Metazoa</taxon>
        <taxon>Spiralia</taxon>
        <taxon>Lophotrochozoa</taxon>
        <taxon>Platyhelminthes</taxon>
        <taxon>Trematoda</taxon>
        <taxon>Digenea</taxon>
        <taxon>Plagiorchiida</taxon>
        <taxon>Troglotremata</taxon>
        <taxon>Troglotrematidae</taxon>
        <taxon>Paragonimus</taxon>
    </lineage>
</organism>
<accession>A0A8S9Z0W9</accession>
<evidence type="ECO:0000313" key="3">
    <source>
        <dbReference type="Proteomes" id="UP000822476"/>
    </source>
</evidence>
<comment type="caution">
    <text evidence="2">The sequence shown here is derived from an EMBL/GenBank/DDBJ whole genome shotgun (WGS) entry which is preliminary data.</text>
</comment>
<feature type="region of interest" description="Disordered" evidence="1">
    <location>
        <begin position="69"/>
        <end position="90"/>
    </location>
</feature>
<proteinExistence type="predicted"/>
<dbReference type="EMBL" id="JTDE01000507">
    <property type="protein sequence ID" value="KAF7261049.1"/>
    <property type="molecule type" value="Genomic_DNA"/>
</dbReference>